<comment type="caution">
    <text evidence="1">The sequence shown here is derived from an EMBL/GenBank/DDBJ whole genome shotgun (WGS) entry which is preliminary data.</text>
</comment>
<keyword evidence="2" id="KW-1185">Reference proteome</keyword>
<accession>A0ACC2LLB4</accession>
<evidence type="ECO:0000313" key="1">
    <source>
        <dbReference type="EMBL" id="KAJ8634165.1"/>
    </source>
</evidence>
<sequence>MEACLINTDGIRLRDKDVEAWVGQVRRLVFAAKDAIDSFMIEREMQRHLRDESVMHFVAFLVCFIKRWMIRRKFRDQIQKIRRDVKEVYDRRVRYNLQDSKEPRSSSTHDGRHGDPRVTAPFIEEEDIVGTDDTVEKLLSVIEVNTEHRIVISIVGMGGLGKTTLAKKMYKYIEKKFEEVIKSRAWISVSQSFQIKDLLKQMLKELDKGREVVEMSEFELREKIFNHLNGKGYLLVLDDIWDIDAWERVKHALPYLHGS</sequence>
<dbReference type="EMBL" id="CM056816">
    <property type="protein sequence ID" value="KAJ8634165.1"/>
    <property type="molecule type" value="Genomic_DNA"/>
</dbReference>
<protein>
    <submittedName>
        <fullName evidence="1">Uncharacterized protein</fullName>
    </submittedName>
</protein>
<reference evidence="1 2" key="1">
    <citation type="journal article" date="2022" name="Hortic Res">
        <title>A haplotype resolved chromosomal level avocado genome allows analysis of novel avocado genes.</title>
        <authorList>
            <person name="Nath O."/>
            <person name="Fletcher S.J."/>
            <person name="Hayward A."/>
            <person name="Shaw L.M."/>
            <person name="Masouleh A.K."/>
            <person name="Furtado A."/>
            <person name="Henry R.J."/>
            <person name="Mitter N."/>
        </authorList>
    </citation>
    <scope>NUCLEOTIDE SEQUENCE [LARGE SCALE GENOMIC DNA]</scope>
    <source>
        <strain evidence="2">cv. Hass</strain>
    </source>
</reference>
<evidence type="ECO:0000313" key="2">
    <source>
        <dbReference type="Proteomes" id="UP001234297"/>
    </source>
</evidence>
<proteinExistence type="predicted"/>
<gene>
    <name evidence="1" type="ORF">MRB53_027501</name>
</gene>
<name>A0ACC2LLB4_PERAE</name>
<dbReference type="Proteomes" id="UP001234297">
    <property type="component" value="Chromosome 8"/>
</dbReference>
<organism evidence="1 2">
    <name type="scientific">Persea americana</name>
    <name type="common">Avocado</name>
    <dbReference type="NCBI Taxonomy" id="3435"/>
    <lineage>
        <taxon>Eukaryota</taxon>
        <taxon>Viridiplantae</taxon>
        <taxon>Streptophyta</taxon>
        <taxon>Embryophyta</taxon>
        <taxon>Tracheophyta</taxon>
        <taxon>Spermatophyta</taxon>
        <taxon>Magnoliopsida</taxon>
        <taxon>Magnoliidae</taxon>
        <taxon>Laurales</taxon>
        <taxon>Lauraceae</taxon>
        <taxon>Persea</taxon>
    </lineage>
</organism>